<dbReference type="eggNOG" id="KOG1986">
    <property type="taxonomic scope" value="Eukaryota"/>
</dbReference>
<gene>
    <name evidence="4" type="ORF">TVAG_442160</name>
</gene>
<dbReference type="Pfam" id="PF00626">
    <property type="entry name" value="Gelsolin"/>
    <property type="match status" value="1"/>
</dbReference>
<reference evidence="4" key="2">
    <citation type="journal article" date="2007" name="Science">
        <title>Draft genome sequence of the sexually transmitted pathogen Trichomonas vaginalis.</title>
        <authorList>
            <person name="Carlton J.M."/>
            <person name="Hirt R.P."/>
            <person name="Silva J.C."/>
            <person name="Delcher A.L."/>
            <person name="Schatz M."/>
            <person name="Zhao Q."/>
            <person name="Wortman J.R."/>
            <person name="Bidwell S.L."/>
            <person name="Alsmark U.C.M."/>
            <person name="Besteiro S."/>
            <person name="Sicheritz-Ponten T."/>
            <person name="Noel C.J."/>
            <person name="Dacks J.B."/>
            <person name="Foster P.G."/>
            <person name="Simillion C."/>
            <person name="Van de Peer Y."/>
            <person name="Miranda-Saavedra D."/>
            <person name="Barton G.J."/>
            <person name="Westrop G.D."/>
            <person name="Mueller S."/>
            <person name="Dessi D."/>
            <person name="Fiori P.L."/>
            <person name="Ren Q."/>
            <person name="Paulsen I."/>
            <person name="Zhang H."/>
            <person name="Bastida-Corcuera F.D."/>
            <person name="Simoes-Barbosa A."/>
            <person name="Brown M.T."/>
            <person name="Hayes R.D."/>
            <person name="Mukherjee M."/>
            <person name="Okumura C.Y."/>
            <person name="Schneider R."/>
            <person name="Smith A.J."/>
            <person name="Vanacova S."/>
            <person name="Villalvazo M."/>
            <person name="Haas B.J."/>
            <person name="Pertea M."/>
            <person name="Feldblyum T.V."/>
            <person name="Utterback T.R."/>
            <person name="Shu C.L."/>
            <person name="Osoegawa K."/>
            <person name="de Jong P.J."/>
            <person name="Hrdy I."/>
            <person name="Horvathova L."/>
            <person name="Zubacova Z."/>
            <person name="Dolezal P."/>
            <person name="Malik S.B."/>
            <person name="Logsdon J.M. Jr."/>
            <person name="Henze K."/>
            <person name="Gupta A."/>
            <person name="Wang C.C."/>
            <person name="Dunne R.L."/>
            <person name="Upcroft J.A."/>
            <person name="Upcroft P."/>
            <person name="White O."/>
            <person name="Salzberg S.L."/>
            <person name="Tang P."/>
            <person name="Chiu C.-H."/>
            <person name="Lee Y.-S."/>
            <person name="Embley T.M."/>
            <person name="Coombs G.H."/>
            <person name="Mottram J.C."/>
            <person name="Tachezy J."/>
            <person name="Fraser-Liggett C.M."/>
            <person name="Johnson P.J."/>
        </authorList>
    </citation>
    <scope>NUCLEOTIDE SEQUENCE [LARGE SCALE GENOMIC DNA]</scope>
    <source>
        <strain evidence="4">G3</strain>
    </source>
</reference>
<accession>A2F1W0</accession>
<dbReference type="GO" id="GO:0008270">
    <property type="term" value="F:zinc ion binding"/>
    <property type="evidence" value="ECO:0000318"/>
    <property type="project" value="GO_Central"/>
</dbReference>
<dbReference type="Pfam" id="PF04810">
    <property type="entry name" value="zf-Sec23_Sec24"/>
    <property type="match status" value="1"/>
</dbReference>
<keyword evidence="5" id="KW-1185">Reference proteome</keyword>
<dbReference type="PANTHER" id="PTHR13803">
    <property type="entry name" value="SEC24-RELATED PROTEIN"/>
    <property type="match status" value="1"/>
</dbReference>
<dbReference type="InterPro" id="IPR029006">
    <property type="entry name" value="ADF-H/Gelsolin-like_dom_sf"/>
</dbReference>
<dbReference type="VEuPathDB" id="TrichDB:TVAG_442160"/>
<dbReference type="AlphaFoldDB" id="A2F1W0"/>
<protein>
    <submittedName>
        <fullName evidence="4">Sec23/Sec24 zinc finger family protein</fullName>
    </submittedName>
</protein>
<dbReference type="Gene3D" id="3.40.20.10">
    <property type="entry name" value="Severin"/>
    <property type="match status" value="1"/>
</dbReference>
<dbReference type="RefSeq" id="XP_001313957.1">
    <property type="nucleotide sequence ID" value="XM_001313952.1"/>
</dbReference>
<evidence type="ECO:0000313" key="5">
    <source>
        <dbReference type="Proteomes" id="UP000001542"/>
    </source>
</evidence>
<evidence type="ECO:0000259" key="1">
    <source>
        <dbReference type="Pfam" id="PF00626"/>
    </source>
</evidence>
<name>A2F1W0_TRIV3</name>
<feature type="domain" description="Sec23/Sec24 helical" evidence="3">
    <location>
        <begin position="394"/>
        <end position="495"/>
    </location>
</feature>
<dbReference type="VEuPathDB" id="TrichDB:TVAGG3_0505880"/>
<feature type="domain" description="Zinc finger Sec23/Sec24-type" evidence="2">
    <location>
        <begin position="47"/>
        <end position="81"/>
    </location>
</feature>
<dbReference type="OrthoDB" id="49016at2759"/>
<dbReference type="Proteomes" id="UP000001542">
    <property type="component" value="Unassembled WGS sequence"/>
</dbReference>
<dbReference type="SUPFAM" id="SSF82919">
    <property type="entry name" value="Zn-finger domain of Sec23/24"/>
    <property type="match status" value="1"/>
</dbReference>
<dbReference type="GO" id="GO:0070971">
    <property type="term" value="C:endoplasmic reticulum exit site"/>
    <property type="evidence" value="ECO:0000318"/>
    <property type="project" value="GO_Central"/>
</dbReference>
<evidence type="ECO:0000259" key="2">
    <source>
        <dbReference type="Pfam" id="PF04810"/>
    </source>
</evidence>
<dbReference type="InParanoid" id="A2F1W0"/>
<dbReference type="SUPFAM" id="SSF81811">
    <property type="entry name" value="Helical domain of Sec23/24"/>
    <property type="match status" value="1"/>
</dbReference>
<dbReference type="Gene3D" id="2.30.30.380">
    <property type="entry name" value="Zn-finger domain of Sec23/24"/>
    <property type="match status" value="1"/>
</dbReference>
<dbReference type="InterPro" id="IPR050550">
    <property type="entry name" value="SEC23_SEC24_subfamily"/>
</dbReference>
<dbReference type="GO" id="GO:0030127">
    <property type="term" value="C:COPII vesicle coat"/>
    <property type="evidence" value="ECO:0000318"/>
    <property type="project" value="GO_Central"/>
</dbReference>
<evidence type="ECO:0000259" key="3">
    <source>
        <dbReference type="Pfam" id="PF04815"/>
    </source>
</evidence>
<dbReference type="Gene3D" id="1.20.120.730">
    <property type="entry name" value="Sec23/Sec24 helical domain"/>
    <property type="match status" value="1"/>
</dbReference>
<dbReference type="Pfam" id="PF04815">
    <property type="entry name" value="Sec23_helical"/>
    <property type="match status" value="1"/>
</dbReference>
<dbReference type="PANTHER" id="PTHR13803:SF4">
    <property type="entry name" value="SECRETORY 24CD, ISOFORM C"/>
    <property type="match status" value="1"/>
</dbReference>
<dbReference type="SUPFAM" id="SSF82754">
    <property type="entry name" value="C-terminal, gelsolin-like domain of Sec23/24"/>
    <property type="match status" value="1"/>
</dbReference>
<evidence type="ECO:0000313" key="4">
    <source>
        <dbReference type="EMBL" id="EAY01105.1"/>
    </source>
</evidence>
<dbReference type="EMBL" id="DS113578">
    <property type="protein sequence ID" value="EAY01105.1"/>
    <property type="molecule type" value="Genomic_DNA"/>
</dbReference>
<dbReference type="eggNOG" id="KOG1984">
    <property type="taxonomic scope" value="Eukaryota"/>
</dbReference>
<dbReference type="GO" id="GO:0006886">
    <property type="term" value="P:intracellular protein transport"/>
    <property type="evidence" value="ECO:0007669"/>
    <property type="project" value="InterPro"/>
</dbReference>
<dbReference type="InterPro" id="IPR007123">
    <property type="entry name" value="Gelsolin-like_dom"/>
</dbReference>
<organism evidence="4 5">
    <name type="scientific">Trichomonas vaginalis (strain ATCC PRA-98 / G3)</name>
    <dbReference type="NCBI Taxonomy" id="412133"/>
    <lineage>
        <taxon>Eukaryota</taxon>
        <taxon>Metamonada</taxon>
        <taxon>Parabasalia</taxon>
        <taxon>Trichomonadida</taxon>
        <taxon>Trichomonadidae</taxon>
        <taxon>Trichomonas</taxon>
    </lineage>
</organism>
<proteinExistence type="predicted"/>
<dbReference type="InterPro" id="IPR006895">
    <property type="entry name" value="Znf_Sec23_Sec24"/>
</dbReference>
<dbReference type="SMR" id="A2F1W0"/>
<dbReference type="KEGG" id="tva:4758929"/>
<dbReference type="InterPro" id="IPR006900">
    <property type="entry name" value="Sec23/24_helical_dom"/>
</dbReference>
<feature type="domain" description="Gelsolin-like" evidence="1">
    <location>
        <begin position="518"/>
        <end position="555"/>
    </location>
</feature>
<reference evidence="4" key="1">
    <citation type="submission" date="2006-10" db="EMBL/GenBank/DDBJ databases">
        <authorList>
            <person name="Amadeo P."/>
            <person name="Zhao Q."/>
            <person name="Wortman J."/>
            <person name="Fraser-Liggett C."/>
            <person name="Carlton J."/>
        </authorList>
    </citation>
    <scope>NUCLEOTIDE SEQUENCE</scope>
    <source>
        <strain evidence="4">G3</strain>
    </source>
</reference>
<dbReference type="InterPro" id="IPR036180">
    <property type="entry name" value="Gelsolin-like_dom_sf"/>
</dbReference>
<dbReference type="GO" id="GO:0090110">
    <property type="term" value="P:COPII-coated vesicle cargo loading"/>
    <property type="evidence" value="ECO:0000318"/>
    <property type="project" value="GO_Central"/>
</dbReference>
<dbReference type="GO" id="GO:0000149">
    <property type="term" value="F:SNARE binding"/>
    <property type="evidence" value="ECO:0000318"/>
    <property type="project" value="GO_Central"/>
</dbReference>
<dbReference type="InterPro" id="IPR036174">
    <property type="entry name" value="Znf_Sec23_Sec24_sf"/>
</dbReference>
<sequence length="650" mass="72686">MEAQPIRFTSSFYGITPEVRSKADIPTAIAIDPVPENLTLNQTNLCACSKCRAYIGPHSKIDMNTRTWTCAFCKTSNNLPIENMQILDNCELPTQTITPPRSMYIIDCSSSALNGLIQTIIPELEARLKGKCKNVCVALLAEGLHVIGPNGGITSYPDLEEIEIPPKYFHEEFPSLEPFNNLQTDKRGPFIMSALNVAINSVGNNGRVFVATSFRTAEKDCFNTVNVNAEGAAIRGVNYEVIQELIHKFRQNLVTLNMLIAPGNTTLIDCATFARFCVETGGRCEYLTKPGFYSFSEALDRLLQPKIVGSFSISCIDTILPSIGISQHSPSGFMVTKGESLVFPFGLDPNNPSGEINSQLSVTEYDIDGQVRKFVYNKTIRTTDVLTDIFKEIDQDVILKYISNTLIYLFKIGHEFSSLKGSCLVLLKPMFMSYRIHVSRSPNRFSSIVLPKSLNTILIKCLGILKSTALAQSISYDERAIQMMQMSQMTPNQLALAACPVLTDVTEFVANGGDIIRLPLTESSLRPGKILILDNGFYTHLWLGNELNKELVQATFMKPAQSLVDELIPFQTDQSRRLFYLLRGNFRMSKQDAQSDYLFRQRMIEDDNNKLPSYSAFTGELHSITLPQRKEDKITTKLWDFAVSIFTTND</sequence>
<dbReference type="InterPro" id="IPR036175">
    <property type="entry name" value="Sec23/24_helical_dom_sf"/>
</dbReference>
<dbReference type="STRING" id="5722.A2F1W0"/>